<keyword evidence="2" id="KW-1185">Reference proteome</keyword>
<name>A0A1Y6BNU6_9BACT</name>
<dbReference type="STRING" id="1513793.SAMN06296036_107126"/>
<sequence>MLIRNSINQKPMAATRLRSRLSFAILLGLSLSSCLTSLDEEVEINPSIAEDIRYDDVYHEATNQYEVIENFETKYVIHATHLSADFRQAIADRHKTLFEDPTPILSEASAKTGFFISLYVANDEREDLRDQNLWNIILKEGDQSYSPVLVKKLSRKERWKAYFPAVNLWTQEYLVIFDSPAGGSSTQQLVNQSAKVLLITNPDAKVRMSWNDAQE</sequence>
<dbReference type="Proteomes" id="UP000192907">
    <property type="component" value="Unassembled WGS sequence"/>
</dbReference>
<accession>A0A1Y6BNU6</accession>
<evidence type="ECO:0000313" key="1">
    <source>
        <dbReference type="EMBL" id="SMF21698.1"/>
    </source>
</evidence>
<dbReference type="EMBL" id="FWZT01000007">
    <property type="protein sequence ID" value="SMF21698.1"/>
    <property type="molecule type" value="Genomic_DNA"/>
</dbReference>
<dbReference type="PROSITE" id="PS51257">
    <property type="entry name" value="PROKAR_LIPOPROTEIN"/>
    <property type="match status" value="1"/>
</dbReference>
<proteinExistence type="predicted"/>
<gene>
    <name evidence="1" type="ORF">SAMN06296036_107126</name>
</gene>
<reference evidence="2" key="1">
    <citation type="submission" date="2017-04" db="EMBL/GenBank/DDBJ databases">
        <authorList>
            <person name="Varghese N."/>
            <person name="Submissions S."/>
        </authorList>
    </citation>
    <scope>NUCLEOTIDE SEQUENCE [LARGE SCALE GENOMIC DNA]</scope>
    <source>
        <strain evidence="2">RKEM611</strain>
    </source>
</reference>
<dbReference type="AlphaFoldDB" id="A0A1Y6BNU6"/>
<protein>
    <submittedName>
        <fullName evidence="1">Uncharacterized protein</fullName>
    </submittedName>
</protein>
<evidence type="ECO:0000313" key="2">
    <source>
        <dbReference type="Proteomes" id="UP000192907"/>
    </source>
</evidence>
<organism evidence="1 2">
    <name type="scientific">Pseudobacteriovorax antillogorgiicola</name>
    <dbReference type="NCBI Taxonomy" id="1513793"/>
    <lineage>
        <taxon>Bacteria</taxon>
        <taxon>Pseudomonadati</taxon>
        <taxon>Bdellovibrionota</taxon>
        <taxon>Oligoflexia</taxon>
        <taxon>Oligoflexales</taxon>
        <taxon>Pseudobacteriovoracaceae</taxon>
        <taxon>Pseudobacteriovorax</taxon>
    </lineage>
</organism>